<reference evidence="2" key="2">
    <citation type="submission" date="2016-01" db="EMBL/GenBank/DDBJ databases">
        <title>Six Aerococcus type strain genome sequencing and assembly using PacBio and Illumina Hiseq.</title>
        <authorList>
            <person name="Carkaci D."/>
            <person name="Dargis R."/>
            <person name="Nielsen X.C."/>
            <person name="Skovgaard O."/>
            <person name="Fuursted K."/>
            <person name="Christensen J.J."/>
        </authorList>
    </citation>
    <scope>NUCLEOTIDE SEQUENCE [LARGE SCALE GENOMIC DNA]</scope>
    <source>
        <strain evidence="2">CCUG42038B</strain>
    </source>
</reference>
<dbReference type="GO" id="GO:0005829">
    <property type="term" value="C:cytosol"/>
    <property type="evidence" value="ECO:0007669"/>
    <property type="project" value="TreeGrafter"/>
</dbReference>
<dbReference type="SUPFAM" id="SSF56784">
    <property type="entry name" value="HAD-like"/>
    <property type="match status" value="1"/>
</dbReference>
<proteinExistence type="predicted"/>
<dbReference type="EMBL" id="CP014163">
    <property type="protein sequence ID" value="AMB98961.1"/>
    <property type="molecule type" value="Genomic_DNA"/>
</dbReference>
<evidence type="ECO:0000313" key="2">
    <source>
        <dbReference type="Proteomes" id="UP000062260"/>
    </source>
</evidence>
<name>A0A109RGV1_9LACT</name>
<dbReference type="SFLD" id="SFLDS00003">
    <property type="entry name" value="Haloacid_Dehalogenase"/>
    <property type="match status" value="1"/>
</dbReference>
<dbReference type="KEGG" id="auh:AWM75_02645"/>
<dbReference type="NCBIfam" id="TIGR01484">
    <property type="entry name" value="HAD-SF-IIB"/>
    <property type="match status" value="1"/>
</dbReference>
<dbReference type="Gene3D" id="3.30.1240.10">
    <property type="match status" value="1"/>
</dbReference>
<reference evidence="1 2" key="1">
    <citation type="journal article" date="2016" name="Genome Announc.">
        <title>Complete Genome Sequences of Aerococcus christensenii CCUG 28831T, Aerococcus sanguinicola CCUG 43001T, Aerococcus urinae CCUG 36881T, Aerococcus urinaeequi CCUG 28094T, Aerococcus urinaehominis CCUG 42038 BT, and Aerococcus viridans CCUG 4311T.</title>
        <authorList>
            <person name="Carkaci D."/>
            <person name="Dargis R."/>
            <person name="Nielsen X.C."/>
            <person name="Skovgaard O."/>
            <person name="Fuursted K."/>
            <person name="Christensen J.J."/>
        </authorList>
    </citation>
    <scope>NUCLEOTIDE SEQUENCE [LARGE SCALE GENOMIC DNA]</scope>
    <source>
        <strain evidence="1 2">CCUG42038B</strain>
    </source>
</reference>
<dbReference type="OrthoDB" id="9790031at2"/>
<dbReference type="InterPro" id="IPR036412">
    <property type="entry name" value="HAD-like_sf"/>
</dbReference>
<sequence>MIKLIAIDLDGTLLTDDKQISARNVASISQAIDQGVHVVITTGRPIEAIQAFNQILGTDNDAHYSVTYNGGLVLNNGSKDVIADRHLTKDQVQAIYQACHELDLPLVAVGLDQVYAFPDPLAYPSNYHKTMPFLPFNEQDPTSLTSQDLVFKCVVATDSDHLAQQLPKLDSELLAGLSVMRSHPHQLEFMPLGIDKAYGLARLAERLDLTADQVMAIGDEENDLAMLQWAGEAVVMANGRDDIKAYATYITGSNMADGVAQAIDHFVLN</sequence>
<dbReference type="RefSeq" id="WP_067977898.1">
    <property type="nucleotide sequence ID" value="NZ_CP014163.1"/>
</dbReference>
<protein>
    <submittedName>
        <fullName evidence="1">Haloacid dehalogenase</fullName>
    </submittedName>
</protein>
<dbReference type="GO" id="GO:0000287">
    <property type="term" value="F:magnesium ion binding"/>
    <property type="evidence" value="ECO:0007669"/>
    <property type="project" value="TreeGrafter"/>
</dbReference>
<dbReference type="PANTHER" id="PTHR10000">
    <property type="entry name" value="PHOSPHOSERINE PHOSPHATASE"/>
    <property type="match status" value="1"/>
</dbReference>
<dbReference type="InterPro" id="IPR006379">
    <property type="entry name" value="HAD-SF_hydro_IIB"/>
</dbReference>
<dbReference type="GO" id="GO:0016791">
    <property type="term" value="F:phosphatase activity"/>
    <property type="evidence" value="ECO:0007669"/>
    <property type="project" value="UniProtKB-ARBA"/>
</dbReference>
<dbReference type="Proteomes" id="UP000062260">
    <property type="component" value="Chromosome"/>
</dbReference>
<accession>A0A109RGV1</accession>
<gene>
    <name evidence="1" type="ORF">AWM75_02645</name>
</gene>
<dbReference type="PANTHER" id="PTHR10000:SF8">
    <property type="entry name" value="HAD SUPERFAMILY HYDROLASE-LIKE, TYPE 3"/>
    <property type="match status" value="1"/>
</dbReference>
<dbReference type="STRING" id="128944.AWM75_02645"/>
<dbReference type="SFLD" id="SFLDG01144">
    <property type="entry name" value="C2.B.4:_PGP_Like"/>
    <property type="match status" value="1"/>
</dbReference>
<dbReference type="Pfam" id="PF08282">
    <property type="entry name" value="Hydrolase_3"/>
    <property type="match status" value="1"/>
</dbReference>
<organism evidence="1 2">
    <name type="scientific">Aerococcus urinaehominis</name>
    <dbReference type="NCBI Taxonomy" id="128944"/>
    <lineage>
        <taxon>Bacteria</taxon>
        <taxon>Bacillati</taxon>
        <taxon>Bacillota</taxon>
        <taxon>Bacilli</taxon>
        <taxon>Lactobacillales</taxon>
        <taxon>Aerococcaceae</taxon>
        <taxon>Aerococcus</taxon>
    </lineage>
</organism>
<dbReference type="NCBIfam" id="TIGR00099">
    <property type="entry name" value="Cof-subfamily"/>
    <property type="match status" value="1"/>
</dbReference>
<dbReference type="InterPro" id="IPR000150">
    <property type="entry name" value="Cof"/>
</dbReference>
<dbReference type="InterPro" id="IPR023214">
    <property type="entry name" value="HAD_sf"/>
</dbReference>
<dbReference type="CDD" id="cd07516">
    <property type="entry name" value="HAD_Pase"/>
    <property type="match status" value="1"/>
</dbReference>
<dbReference type="AlphaFoldDB" id="A0A109RGV1"/>
<dbReference type="PROSITE" id="PS01228">
    <property type="entry name" value="COF_1"/>
    <property type="match status" value="1"/>
</dbReference>
<dbReference type="Gene3D" id="3.40.50.1000">
    <property type="entry name" value="HAD superfamily/HAD-like"/>
    <property type="match status" value="1"/>
</dbReference>
<dbReference type="SFLD" id="SFLDG01140">
    <property type="entry name" value="C2.B:_Phosphomannomutase_and_P"/>
    <property type="match status" value="1"/>
</dbReference>
<keyword evidence="2" id="KW-1185">Reference proteome</keyword>
<evidence type="ECO:0000313" key="1">
    <source>
        <dbReference type="EMBL" id="AMB98961.1"/>
    </source>
</evidence>